<name>A0A285X1D2_9FLAO</name>
<feature type="transmembrane region" description="Helical" evidence="1">
    <location>
        <begin position="124"/>
        <end position="140"/>
    </location>
</feature>
<organism evidence="2 3">
    <name type="scientific">Salinimicrobium sediminis</name>
    <dbReference type="NCBI Taxonomy" id="1343891"/>
    <lineage>
        <taxon>Bacteria</taxon>
        <taxon>Pseudomonadati</taxon>
        <taxon>Bacteroidota</taxon>
        <taxon>Flavobacteriia</taxon>
        <taxon>Flavobacteriales</taxon>
        <taxon>Flavobacteriaceae</taxon>
        <taxon>Salinimicrobium</taxon>
    </lineage>
</organism>
<evidence type="ECO:0000313" key="2">
    <source>
        <dbReference type="EMBL" id="SOC78544.1"/>
    </source>
</evidence>
<dbReference type="Proteomes" id="UP000219193">
    <property type="component" value="Unassembled WGS sequence"/>
</dbReference>
<reference evidence="3" key="1">
    <citation type="submission" date="2017-09" db="EMBL/GenBank/DDBJ databases">
        <authorList>
            <person name="Varghese N."/>
            <person name="Submissions S."/>
        </authorList>
    </citation>
    <scope>NUCLEOTIDE SEQUENCE [LARGE SCALE GENOMIC DNA]</scope>
    <source>
        <strain evidence="3">CGMCC 1.12641</strain>
    </source>
</reference>
<keyword evidence="1" id="KW-0812">Transmembrane</keyword>
<keyword evidence="1" id="KW-1133">Transmembrane helix</keyword>
<feature type="transmembrane region" description="Helical" evidence="1">
    <location>
        <begin position="6"/>
        <end position="27"/>
    </location>
</feature>
<protein>
    <recommendedName>
        <fullName evidence="4">EpsG family protein</fullName>
    </recommendedName>
</protein>
<feature type="transmembrane region" description="Helical" evidence="1">
    <location>
        <begin position="183"/>
        <end position="203"/>
    </location>
</feature>
<proteinExistence type="predicted"/>
<sequence length="419" mass="48412">MKVKYSRTLILNCYYFLFSFFLIYLLIQKIRLGYSKESWQITEFLINYQGGFVRRGLLGEIILKLNSCCGLDPYSAIITLSLISFILLIGFFVIKLKKGGYTLFFLPFVIFLGNPIIHDFWVRKDILLVLIFILIIHLITRRTRPNLIFVNLSLVVGILIHESIAFFGFPIIFLLLYSKKKSFWTSVLFLFPSLLVFFLVLYYKGSFYISQKIWDSWKAISFPHESAEKLNIPAAIDGLSWSLKQGLLFSYHTLRNFQDGIYAPIGWIVIIVVIYFILSNTDKLNIKLLGYQGYNVFSKTIISNLLLLQFISVVPLFILGWDYGRWIFLWVTSSFAVYLILSQRELNQLFPQVISNATRKINLLLTQVFKGTSILLLCLLIGFPAHSWSLTSTINSSSFIIVLKFISRVIELIFTVSGI</sequence>
<evidence type="ECO:0008006" key="4">
    <source>
        <dbReference type="Google" id="ProtNLM"/>
    </source>
</evidence>
<feature type="transmembrane region" description="Helical" evidence="1">
    <location>
        <begin position="74"/>
        <end position="94"/>
    </location>
</feature>
<dbReference type="AlphaFoldDB" id="A0A285X1D2"/>
<evidence type="ECO:0000313" key="3">
    <source>
        <dbReference type="Proteomes" id="UP000219193"/>
    </source>
</evidence>
<feature type="transmembrane region" description="Helical" evidence="1">
    <location>
        <begin position="100"/>
        <end position="117"/>
    </location>
</feature>
<feature type="transmembrane region" description="Helical" evidence="1">
    <location>
        <begin position="261"/>
        <end position="280"/>
    </location>
</feature>
<feature type="transmembrane region" description="Helical" evidence="1">
    <location>
        <begin position="326"/>
        <end position="342"/>
    </location>
</feature>
<evidence type="ECO:0000256" key="1">
    <source>
        <dbReference type="SAM" id="Phobius"/>
    </source>
</evidence>
<gene>
    <name evidence="2" type="ORF">SAMN06296241_0054</name>
</gene>
<keyword evidence="1" id="KW-0472">Membrane</keyword>
<keyword evidence="3" id="KW-1185">Reference proteome</keyword>
<dbReference type="EMBL" id="OCMF01000001">
    <property type="protein sequence ID" value="SOC78544.1"/>
    <property type="molecule type" value="Genomic_DNA"/>
</dbReference>
<accession>A0A285X1D2</accession>
<feature type="transmembrane region" description="Helical" evidence="1">
    <location>
        <begin position="152"/>
        <end position="176"/>
    </location>
</feature>
<feature type="transmembrane region" description="Helical" evidence="1">
    <location>
        <begin position="363"/>
        <end position="385"/>
    </location>
</feature>
<feature type="transmembrane region" description="Helical" evidence="1">
    <location>
        <begin position="301"/>
        <end position="320"/>
    </location>
</feature>